<reference evidence="2" key="1">
    <citation type="submission" date="2022-08" db="EMBL/GenBank/DDBJ databases">
        <title>Novel sulphate-reducing endosymbionts in the free-living metamonad Anaeramoeba.</title>
        <authorList>
            <person name="Jerlstrom-Hultqvist J."/>
            <person name="Cepicka I."/>
            <person name="Gallot-Lavallee L."/>
            <person name="Salas-Leiva D."/>
            <person name="Curtis B.A."/>
            <person name="Zahonova K."/>
            <person name="Pipaliya S."/>
            <person name="Dacks J."/>
            <person name="Roger A.J."/>
        </authorList>
    </citation>
    <scope>NUCLEOTIDE SEQUENCE</scope>
    <source>
        <strain evidence="2">Busselton2</strain>
    </source>
</reference>
<accession>A0AAV7Z048</accession>
<dbReference type="CDD" id="cd00161">
    <property type="entry name" value="beta-trefoil_Ricin-like"/>
    <property type="match status" value="2"/>
</dbReference>
<protein>
    <recommendedName>
        <fullName evidence="1">Ricin B lectin domain-containing protein</fullName>
    </recommendedName>
</protein>
<feature type="domain" description="Ricin B lectin" evidence="1">
    <location>
        <begin position="727"/>
        <end position="808"/>
    </location>
</feature>
<dbReference type="AlphaFoldDB" id="A0AAV7Z048"/>
<evidence type="ECO:0000259" key="1">
    <source>
        <dbReference type="Pfam" id="PF14200"/>
    </source>
</evidence>
<comment type="caution">
    <text evidence="2">The sequence shown here is derived from an EMBL/GenBank/DDBJ whole genome shotgun (WGS) entry which is preliminary data.</text>
</comment>
<dbReference type="InterPro" id="IPR035992">
    <property type="entry name" value="Ricin_B-like_lectins"/>
</dbReference>
<dbReference type="Pfam" id="PF14200">
    <property type="entry name" value="RicinB_lectin_2"/>
    <property type="match status" value="1"/>
</dbReference>
<gene>
    <name evidence="2" type="ORF">M0812_19777</name>
</gene>
<dbReference type="InterPro" id="IPR000772">
    <property type="entry name" value="Ricin_B_lectin"/>
</dbReference>
<dbReference type="SUPFAM" id="SSF50370">
    <property type="entry name" value="Ricin B-like lectins"/>
    <property type="match status" value="1"/>
</dbReference>
<evidence type="ECO:0000313" key="2">
    <source>
        <dbReference type="EMBL" id="KAJ3434435.1"/>
    </source>
</evidence>
<proteinExistence type="predicted"/>
<dbReference type="Gene3D" id="2.80.10.50">
    <property type="match status" value="2"/>
</dbReference>
<name>A0AAV7Z048_9EUKA</name>
<organism evidence="2 3">
    <name type="scientific">Anaeramoeba flamelloides</name>
    <dbReference type="NCBI Taxonomy" id="1746091"/>
    <lineage>
        <taxon>Eukaryota</taxon>
        <taxon>Metamonada</taxon>
        <taxon>Anaeramoebidae</taxon>
        <taxon>Anaeramoeba</taxon>
    </lineage>
</organism>
<sequence length="829" mass="97966">MTNNKHFNKVLNGQKLGSEYWIQPEPKLYTQVTIDVSKWFTELKSLGPKYQLYRAPKGGLTYNNQFYKGGQFLPLSHPKTVYLKTAKFCGILNKSINRASKILFVVDTVYDVLKAQTFAEKLIAAFSKATPYVITTLVSGAIVGSSIPTLCIGSVGACVYYIGCGMFCYYTEQMLKNTLSNWILPKTEKQEEIELEKIENDPNNSNSILTRPLIDFHYYIVKPKPIITVKKKFDEFVFYFLDNYPQTFYYMLTRENKNLKGFSLILASDKINKYISTNLSKLSQNWNTTITIDPMLITHLLEKITKKDITTFFFGNKYEAPFFYPCPQCKKFQTLDFVINTGFIFANYTPIIKCHQCSKVIVKGQQTKSSQGSNKFMMEWINEQYKNNFEKWYLSTTKKIHKIGENDFLNCLYKVSRTINNLSDDSFRFYFLSLYLSLLVTKLAPTTLYDIFFYLCPNNQNFLPDEEETLKKYIQDGNVTYVLEFLSFNLLENKQEIYQFLLDLIQKTQNKELLFKLEDIKEIFDSYYFSTPNFDSKNHYFIKAKHSNRNLCVINNELYQNPINILSNYNKSQIWFFEYQKNNNNNNKMECNIRSALTGKYLFYQYNTLILQDMKPNNSQFKLELFKKDQYLIRLLENNKLVITGNQSKNYFKLMLKDSKINLNQNQSENQLWTLVEESSSSYRLKMVNKDLYITEDIEKSELYQDLIINQQQYNNIYNYDLSQYSFHLERQNKSSDYYFIYSNFKQLVLTTKGNRDLIFKVKQKTDNEKQLFSLKKMNDSFYYIVSKKTGKACDVKHRSKDKARVTQFRLKTDDINNQLFQFEENIFN</sequence>
<evidence type="ECO:0000313" key="3">
    <source>
        <dbReference type="Proteomes" id="UP001146793"/>
    </source>
</evidence>
<dbReference type="Proteomes" id="UP001146793">
    <property type="component" value="Unassembled WGS sequence"/>
</dbReference>
<dbReference type="EMBL" id="JANTQA010000043">
    <property type="protein sequence ID" value="KAJ3434435.1"/>
    <property type="molecule type" value="Genomic_DNA"/>
</dbReference>